<feature type="transmembrane region" description="Helical" evidence="7">
    <location>
        <begin position="260"/>
        <end position="279"/>
    </location>
</feature>
<dbReference type="PANTHER" id="PTHR33048">
    <property type="entry name" value="PTH11-LIKE INTEGRAL MEMBRANE PROTEIN (AFU_ORTHOLOGUE AFUA_5G11245)"/>
    <property type="match status" value="1"/>
</dbReference>
<comment type="caution">
    <text evidence="9">The sequence shown here is derived from an EMBL/GenBank/DDBJ whole genome shotgun (WGS) entry which is preliminary data.</text>
</comment>
<feature type="transmembrane region" description="Helical" evidence="7">
    <location>
        <begin position="192"/>
        <end position="213"/>
    </location>
</feature>
<evidence type="ECO:0000256" key="7">
    <source>
        <dbReference type="SAM" id="Phobius"/>
    </source>
</evidence>
<dbReference type="Proteomes" id="UP000434172">
    <property type="component" value="Unassembled WGS sequence"/>
</dbReference>
<feature type="transmembrane region" description="Helical" evidence="7">
    <location>
        <begin position="140"/>
        <end position="162"/>
    </location>
</feature>
<dbReference type="EMBL" id="WOWK01000057">
    <property type="protein sequence ID" value="KAF0322899.1"/>
    <property type="molecule type" value="Genomic_DNA"/>
</dbReference>
<comment type="subcellular location">
    <subcellularLocation>
        <location evidence="1">Membrane</location>
        <topology evidence="1">Multi-pass membrane protein</topology>
    </subcellularLocation>
</comment>
<dbReference type="Pfam" id="PF20684">
    <property type="entry name" value="Fung_rhodopsin"/>
    <property type="match status" value="1"/>
</dbReference>
<evidence type="ECO:0000259" key="8">
    <source>
        <dbReference type="Pfam" id="PF20684"/>
    </source>
</evidence>
<evidence type="ECO:0000256" key="6">
    <source>
        <dbReference type="SAM" id="MobiDB-lite"/>
    </source>
</evidence>
<accession>A0A8H3ZK84</accession>
<dbReference type="InterPro" id="IPR052337">
    <property type="entry name" value="SAT4-like"/>
</dbReference>
<keyword evidence="4 7" id="KW-0472">Membrane</keyword>
<dbReference type="InterPro" id="IPR049326">
    <property type="entry name" value="Rhodopsin_dom_fungi"/>
</dbReference>
<dbReference type="OrthoDB" id="4525788at2759"/>
<protein>
    <submittedName>
        <fullName evidence="9">Integral membrane protein</fullName>
    </submittedName>
</protein>
<comment type="similarity">
    <text evidence="5">Belongs to the SAT4 family.</text>
</comment>
<dbReference type="PANTHER" id="PTHR33048:SF129">
    <property type="entry name" value="INTEGRAL MEMBRANE PROTEIN-RELATED"/>
    <property type="match status" value="1"/>
</dbReference>
<keyword evidence="3 7" id="KW-1133">Transmembrane helix</keyword>
<evidence type="ECO:0000256" key="1">
    <source>
        <dbReference type="ARBA" id="ARBA00004141"/>
    </source>
</evidence>
<dbReference type="AlphaFoldDB" id="A0A8H3ZK84"/>
<evidence type="ECO:0000256" key="3">
    <source>
        <dbReference type="ARBA" id="ARBA00022989"/>
    </source>
</evidence>
<name>A0A8H3ZK84_9PEZI</name>
<evidence type="ECO:0000256" key="5">
    <source>
        <dbReference type="ARBA" id="ARBA00038359"/>
    </source>
</evidence>
<gene>
    <name evidence="9" type="ORF">GQ607_009900</name>
</gene>
<reference evidence="9 10" key="1">
    <citation type="submission" date="2019-12" db="EMBL/GenBank/DDBJ databases">
        <title>A genome sequence resource for the geographically widespread anthracnose pathogen Colletotrichum asianum.</title>
        <authorList>
            <person name="Meng Y."/>
        </authorList>
    </citation>
    <scope>NUCLEOTIDE SEQUENCE [LARGE SCALE GENOMIC DNA]</scope>
    <source>
        <strain evidence="9 10">ICMP 18580</strain>
    </source>
</reference>
<dbReference type="GO" id="GO:0016020">
    <property type="term" value="C:membrane"/>
    <property type="evidence" value="ECO:0007669"/>
    <property type="project" value="UniProtKB-SubCell"/>
</dbReference>
<evidence type="ECO:0000256" key="2">
    <source>
        <dbReference type="ARBA" id="ARBA00022692"/>
    </source>
</evidence>
<feature type="compositionally biased region" description="Basic and acidic residues" evidence="6">
    <location>
        <begin position="425"/>
        <end position="437"/>
    </location>
</feature>
<feature type="domain" description="Rhodopsin" evidence="8">
    <location>
        <begin position="44"/>
        <end position="288"/>
    </location>
</feature>
<organism evidence="9 10">
    <name type="scientific">Colletotrichum asianum</name>
    <dbReference type="NCBI Taxonomy" id="702518"/>
    <lineage>
        <taxon>Eukaryota</taxon>
        <taxon>Fungi</taxon>
        <taxon>Dikarya</taxon>
        <taxon>Ascomycota</taxon>
        <taxon>Pezizomycotina</taxon>
        <taxon>Sordariomycetes</taxon>
        <taxon>Hypocreomycetidae</taxon>
        <taxon>Glomerellales</taxon>
        <taxon>Glomerellaceae</taxon>
        <taxon>Colletotrichum</taxon>
        <taxon>Colletotrichum gloeosporioides species complex</taxon>
    </lineage>
</organism>
<feature type="transmembrane region" description="Helical" evidence="7">
    <location>
        <begin position="29"/>
        <end position="48"/>
    </location>
</feature>
<evidence type="ECO:0000256" key="4">
    <source>
        <dbReference type="ARBA" id="ARBA00023136"/>
    </source>
</evidence>
<feature type="region of interest" description="Disordered" evidence="6">
    <location>
        <begin position="300"/>
        <end position="322"/>
    </location>
</feature>
<feature type="region of interest" description="Disordered" evidence="6">
    <location>
        <begin position="425"/>
        <end position="445"/>
    </location>
</feature>
<evidence type="ECO:0000313" key="10">
    <source>
        <dbReference type="Proteomes" id="UP000434172"/>
    </source>
</evidence>
<feature type="transmembrane region" description="Helical" evidence="7">
    <location>
        <begin position="60"/>
        <end position="81"/>
    </location>
</feature>
<proteinExistence type="inferred from homology"/>
<keyword evidence="2 7" id="KW-0812">Transmembrane</keyword>
<sequence length="492" mass="54430">MRIPPPEVILSWPPPRYDDPETRGPANQIVSLILLAIATVIIAIRTYTRKCITNGFGWDDMLVILAYIPAAAFVVVGMISMDRYGWGRHVWDVPIDKFTGSLQMGLASQILFDLTTSFTKLSMLALVYRIAHEASRKFSLLVIGLGVFISINCVVFMMVAMLQCRPLSQYWTLSAEPQNCINEAAHLLVASIINTATDFAVVLLPLALVRIVYKNKLSSRQMVIVNLLFGAGFLACFAGIARTYFTWIMTTEPDVTWNAWMNWLMSSLELFLGIICTSIPSTKPFFNRYLPRLLASRSRKSQPTSVPVPTDKATKGSQAGSQLSFDSDLEDAIPMGSQTSTPTTTVKRFSEATLNKPLPAVKKNSVYTIKIQLDEASLSPADRRDRALNQVTPIAPAPTIHNFSRPKVLHTRSTSEPHGVHRLSTEYAHDSDRHSQNLDDSDSNYRQSIDDLEAGRYSSYDRQSFAASTRNLTGATATKGHAKNPSVGTFGG</sequence>
<keyword evidence="10" id="KW-1185">Reference proteome</keyword>
<feature type="transmembrane region" description="Helical" evidence="7">
    <location>
        <begin position="106"/>
        <end position="128"/>
    </location>
</feature>
<evidence type="ECO:0000313" key="9">
    <source>
        <dbReference type="EMBL" id="KAF0322899.1"/>
    </source>
</evidence>
<feature type="transmembrane region" description="Helical" evidence="7">
    <location>
        <begin position="225"/>
        <end position="248"/>
    </location>
</feature>